<dbReference type="PANTHER" id="PTHR33647">
    <property type="entry name" value="OS01G0793900 PROTEIN"/>
    <property type="match status" value="1"/>
</dbReference>
<organism evidence="2 3">
    <name type="scientific">Camelina sativa</name>
    <name type="common">False flax</name>
    <name type="synonym">Myagrum sativum</name>
    <dbReference type="NCBI Taxonomy" id="90675"/>
    <lineage>
        <taxon>Eukaryota</taxon>
        <taxon>Viridiplantae</taxon>
        <taxon>Streptophyta</taxon>
        <taxon>Embryophyta</taxon>
        <taxon>Tracheophyta</taxon>
        <taxon>Spermatophyta</taxon>
        <taxon>Magnoliopsida</taxon>
        <taxon>eudicotyledons</taxon>
        <taxon>Gunneridae</taxon>
        <taxon>Pentapetalae</taxon>
        <taxon>rosids</taxon>
        <taxon>malvids</taxon>
        <taxon>Brassicales</taxon>
        <taxon>Brassicaceae</taxon>
        <taxon>Camelineae</taxon>
        <taxon>Camelina</taxon>
    </lineage>
</organism>
<dbReference type="GeneID" id="104765913"/>
<dbReference type="PANTHER" id="PTHR33647:SF5">
    <property type="entry name" value="OS01G0793900 PROTEIN"/>
    <property type="match status" value="1"/>
</dbReference>
<evidence type="ECO:0000256" key="1">
    <source>
        <dbReference type="SAM" id="MobiDB-lite"/>
    </source>
</evidence>
<reference evidence="2" key="1">
    <citation type="journal article" date="2014" name="Nat. Commun.">
        <title>The emerging biofuel crop Camelina sativa retains a highly undifferentiated hexaploid genome structure.</title>
        <authorList>
            <person name="Kagale S."/>
            <person name="Koh C."/>
            <person name="Nixon J."/>
            <person name="Bollina V."/>
            <person name="Clarke W.E."/>
            <person name="Tuteja R."/>
            <person name="Spillane C."/>
            <person name="Robinson S.J."/>
            <person name="Links M.G."/>
            <person name="Clarke C."/>
            <person name="Higgins E.E."/>
            <person name="Huebert T."/>
            <person name="Sharpe A.G."/>
            <person name="Parkin I.A."/>
        </authorList>
    </citation>
    <scope>NUCLEOTIDE SEQUENCE [LARGE SCALE GENOMIC DNA]</scope>
    <source>
        <strain evidence="2">cv. DH55</strain>
    </source>
</reference>
<proteinExistence type="predicted"/>
<gene>
    <name evidence="3" type="primary">LOC104765913</name>
</gene>
<accession>A0ABM0XM81</accession>
<sequence length="119" mass="13927">MGNCLRHESEMHWAGEDWDEFIEEDHHNHHHHHHSSKSTSREEAHQKVIVTRDCKSSDLSDHEMIKIRLTKKQLQDLLNKVNVHDFSCPSQMIDRGGYDEEGNQQGIWKPVLQSIPEAN</sequence>
<dbReference type="Proteomes" id="UP000694864">
    <property type="component" value="Chromosome 19"/>
</dbReference>
<dbReference type="RefSeq" id="XP_010488011.1">
    <property type="nucleotide sequence ID" value="XM_010489709.2"/>
</dbReference>
<evidence type="ECO:0000313" key="2">
    <source>
        <dbReference type="Proteomes" id="UP000694864"/>
    </source>
</evidence>
<keyword evidence="2" id="KW-1185">Reference proteome</keyword>
<evidence type="ECO:0000313" key="3">
    <source>
        <dbReference type="RefSeq" id="XP_010488011.1"/>
    </source>
</evidence>
<name>A0ABM0XM81_CAMSA</name>
<feature type="region of interest" description="Disordered" evidence="1">
    <location>
        <begin position="94"/>
        <end position="119"/>
    </location>
</feature>
<reference evidence="3" key="2">
    <citation type="submission" date="2025-08" db="UniProtKB">
        <authorList>
            <consortium name="RefSeq"/>
        </authorList>
    </citation>
    <scope>IDENTIFICATION</scope>
    <source>
        <tissue evidence="3">Leaf</tissue>
    </source>
</reference>
<protein>
    <submittedName>
        <fullName evidence="3">Uncharacterized protein LOC104765913</fullName>
    </submittedName>
</protein>
<feature type="region of interest" description="Disordered" evidence="1">
    <location>
        <begin position="24"/>
        <end position="47"/>
    </location>
</feature>